<dbReference type="EMBL" id="AHZP02001156">
    <property type="protein sequence ID" value="KYK68304.1"/>
    <property type="molecule type" value="Genomic_DNA"/>
</dbReference>
<feature type="compositionally biased region" description="Low complexity" evidence="1">
    <location>
        <begin position="587"/>
        <end position="603"/>
    </location>
</feature>
<feature type="region of interest" description="Disordered" evidence="1">
    <location>
        <begin position="455"/>
        <end position="492"/>
    </location>
</feature>
<feature type="region of interest" description="Disordered" evidence="1">
    <location>
        <begin position="734"/>
        <end position="771"/>
    </location>
</feature>
<feature type="region of interest" description="Disordered" evidence="1">
    <location>
        <begin position="563"/>
        <end position="636"/>
    </location>
</feature>
<feature type="region of interest" description="Disordered" evidence="1">
    <location>
        <begin position="1338"/>
        <end position="1357"/>
    </location>
</feature>
<comment type="caution">
    <text evidence="3">The sequence shown here is derived from an EMBL/GenBank/DDBJ whole genome shotgun (WGS) entry which is preliminary data.</text>
</comment>
<keyword evidence="2" id="KW-1133">Transmembrane helix</keyword>
<protein>
    <submittedName>
        <fullName evidence="3">Putative transmembrane protein</fullName>
    </submittedName>
</protein>
<proteinExistence type="predicted"/>
<reference evidence="4" key="1">
    <citation type="submission" date="2016-03" db="EMBL/GenBank/DDBJ databases">
        <authorList>
            <person name="Sibley D."/>
            <person name="Venepally P."/>
            <person name="Karamycheva S."/>
            <person name="Hadjithomas M."/>
            <person name="Khan A."/>
            <person name="Brunk B."/>
            <person name="Roos D."/>
            <person name="Caler E."/>
            <person name="Lorenzi H."/>
        </authorList>
    </citation>
    <scope>NUCLEOTIDE SEQUENCE [LARGE SCALE GENOMIC DNA]</scope>
    <source>
        <strain evidence="4">TgCatPRC2</strain>
    </source>
</reference>
<evidence type="ECO:0000313" key="4">
    <source>
        <dbReference type="Proteomes" id="UP000075225"/>
    </source>
</evidence>
<keyword evidence="2 3" id="KW-0812">Transmembrane</keyword>
<feature type="region of interest" description="Disordered" evidence="1">
    <location>
        <begin position="189"/>
        <end position="243"/>
    </location>
</feature>
<dbReference type="Proteomes" id="UP000075225">
    <property type="component" value="Unassembled WGS sequence"/>
</dbReference>
<evidence type="ECO:0000313" key="3">
    <source>
        <dbReference type="EMBL" id="KYK68304.1"/>
    </source>
</evidence>
<organism evidence="3 4">
    <name type="scientific">Toxoplasma gondii TgCatPRC2</name>
    <dbReference type="NCBI Taxonomy" id="1130821"/>
    <lineage>
        <taxon>Eukaryota</taxon>
        <taxon>Sar</taxon>
        <taxon>Alveolata</taxon>
        <taxon>Apicomplexa</taxon>
        <taxon>Conoidasida</taxon>
        <taxon>Coccidia</taxon>
        <taxon>Eucoccidiorida</taxon>
        <taxon>Eimeriorina</taxon>
        <taxon>Sarcocystidae</taxon>
        <taxon>Toxoplasma</taxon>
    </lineage>
</organism>
<gene>
    <name evidence="3" type="ORF">TGPRC2_246978</name>
</gene>
<keyword evidence="2" id="KW-0472">Membrane</keyword>
<sequence length="1457" mass="160033">MESRRSGGLWAACLPSSKGEKRIFRHLLQGPVRREKPAQDARMNRSLRDTVSDDFLPLKCMPCVSSRTPFEEHRVTCYGVLRYTKRRAAIASCLSTFFLLLFVHSLCCPGLPVGSPSPSLQRRAGRDTWHDRFLPFSSFYTRLPSWRPPPRGEPFSLSSSSSASAASGGSVSAASRCFLDLSEKTPGEASRRRCAHDQAAAQADETQGVSPFLSLPPASPRHARLSGSAPAPPKTFRRLHGRHSSVLQKKNSSFFVPRRGAAFLSPSSSAFFRGARAGRPELRQRRGALESRLYRHPSAGQERRPGDVPRSSVSTFAFTSLFARALYPGLEESEEIDAGEEEQLAAWRGGEEEEAWEAGTAALEAESLNKEARKKTQTTRSAQESASLSSAAEITLKLRERQSKPLPFHRYLSARLNACRCTDQVLRLVSRHRARMDDVHRAIALQTLARIISSREEEERENQQPRWRRRRESFANKKSQKAGVEAAEHETDSTEAWTQLVTNEVFLRLLQDMALGSQLRGFSRTVDLAFVPWALAKLRLHLLPSLQPLLSQILRAIDVHTDAPASPASKGNSPIASSLRQGNQNVSAPLSSSAALLSSPRSSGAETEGCTRGDEPVPRLEESAREATGERRRSRQSCSVAALKPSGLATLVWGTSKCRYRNPVFWEEKLAPLLRDRASLFSPKELAICLYAFANAGVRARGVSRRSASQCVETPRAAAVSDGDRSGASASLFRFSGRGGGEREQDAAAERGERGAPFHCGESTLNDLRPHERRGCVDSRVESLRFHASLTQAGETGRAGEANRGGAIDREGAIDRDGGREGGREKNPEGENNSERENESEREIDVKGKKSSEAERNSVNEAIEALGRACVDKLPDMNAQSLSSVAWAFAKWRLDHPPLFERLASEVRRRGHSVDVQTAALLLYAFLRLEYTDETVLSILSDRLTKKIGSFRRESFSLCAWAAAKAPRNSAVRRLGDVLFPALEQESLEYYRRQDLILLLWSAACIQGSRAADFAKRIFGELRKNKETKSFRAVDVAMLLHASSITGVTDVEMLENHLRLIPTLLARGACSLAELDWITSSLAHLGAGDEPFLSEVASHLEKRKSWDAAALEHLTSFLFFSVHLAPNLHRKSPAVRRLLDLVRTFLLSPNSSTGSSVSAPASLSSDFPPSSSFPSRPSPSLADSFSSSSAPSFPSPASGSQPVFQLAAQQRIAALVGASPVVAPELAVSPLASASASTPAAHVRFLAPPLASVKPGAFVNGVTALVRSGLVNGRDGDFVATFLRFVESRAEDIDCIDWAKLHDSGERLGLGRKEQWRRLLAELPRRLQRRYMRIEASESDREEMRFSPATASTPAADEEPFEIADEETIERHAQEHGDEYDVGDWGDIEVDLGAPKPARQHSDEIPAGVDPADVITDDELYALLSSKLSRDRAGKAAEKRAFDYRKQDSLYGTLHSK</sequence>
<feature type="compositionally biased region" description="Polar residues" evidence="1">
    <location>
        <begin position="569"/>
        <end position="586"/>
    </location>
</feature>
<name>A0A151HG77_TOXGO</name>
<feature type="region of interest" description="Disordered" evidence="1">
    <location>
        <begin position="792"/>
        <end position="856"/>
    </location>
</feature>
<feature type="region of interest" description="Disordered" evidence="1">
    <location>
        <begin position="1149"/>
        <end position="1187"/>
    </location>
</feature>
<evidence type="ECO:0000256" key="1">
    <source>
        <dbReference type="SAM" id="MobiDB-lite"/>
    </source>
</evidence>
<feature type="compositionally biased region" description="Basic and acidic residues" evidence="1">
    <location>
        <begin position="807"/>
        <end position="856"/>
    </location>
</feature>
<accession>A0A151HG77</accession>
<feature type="compositionally biased region" description="Basic and acidic residues" evidence="1">
    <location>
        <begin position="740"/>
        <end position="756"/>
    </location>
</feature>
<evidence type="ECO:0000256" key="2">
    <source>
        <dbReference type="SAM" id="Phobius"/>
    </source>
</evidence>
<feature type="transmembrane region" description="Helical" evidence="2">
    <location>
        <begin position="88"/>
        <end position="106"/>
    </location>
</feature>
<feature type="region of interest" description="Disordered" evidence="1">
    <location>
        <begin position="1393"/>
        <end position="1412"/>
    </location>
</feature>
<dbReference type="VEuPathDB" id="ToxoDB:TGPRC2_246978"/>
<dbReference type="OrthoDB" id="2019031at2759"/>
<feature type="compositionally biased region" description="Basic and acidic residues" evidence="1">
    <location>
        <begin position="609"/>
        <end position="631"/>
    </location>
</feature>